<dbReference type="PANTHER" id="PTHR12149:SF8">
    <property type="entry name" value="PROTEIN-RIBULOSAMINE 3-KINASE"/>
    <property type="match status" value="1"/>
</dbReference>
<evidence type="ECO:0000256" key="1">
    <source>
        <dbReference type="PIRNR" id="PIRNR006221"/>
    </source>
</evidence>
<dbReference type="InterPro" id="IPR016477">
    <property type="entry name" value="Fructo-/Ketosamine-3-kinase"/>
</dbReference>
<comment type="similarity">
    <text evidence="1">Belongs to the fructosamine kinase family.</text>
</comment>
<dbReference type="GO" id="GO:0016301">
    <property type="term" value="F:kinase activity"/>
    <property type="evidence" value="ECO:0007669"/>
    <property type="project" value="UniProtKB-UniRule"/>
</dbReference>
<proteinExistence type="inferred from homology"/>
<dbReference type="Gene3D" id="1.20.1270.240">
    <property type="match status" value="1"/>
</dbReference>
<protein>
    <submittedName>
        <fullName evidence="2">Fructosamine-3-kinase</fullName>
    </submittedName>
</protein>
<keyword evidence="1 2" id="KW-0418">Kinase</keyword>
<dbReference type="InterPro" id="IPR011009">
    <property type="entry name" value="Kinase-like_dom_sf"/>
</dbReference>
<evidence type="ECO:0000313" key="2">
    <source>
        <dbReference type="EMBL" id="TQL77559.1"/>
    </source>
</evidence>
<organism evidence="2 3">
    <name type="scientific">Stackebrandtia endophytica</name>
    <dbReference type="NCBI Taxonomy" id="1496996"/>
    <lineage>
        <taxon>Bacteria</taxon>
        <taxon>Bacillati</taxon>
        <taxon>Actinomycetota</taxon>
        <taxon>Actinomycetes</taxon>
        <taxon>Glycomycetales</taxon>
        <taxon>Glycomycetaceae</taxon>
        <taxon>Stackebrandtia</taxon>
    </lineage>
</organism>
<evidence type="ECO:0000313" key="3">
    <source>
        <dbReference type="Proteomes" id="UP000317043"/>
    </source>
</evidence>
<comment type="caution">
    <text evidence="2">The sequence shown here is derived from an EMBL/GenBank/DDBJ whole genome shotgun (WGS) entry which is preliminary data.</text>
</comment>
<dbReference type="Gene3D" id="1.10.510.10">
    <property type="entry name" value="Transferase(Phosphotransferase) domain 1"/>
    <property type="match status" value="1"/>
</dbReference>
<dbReference type="Proteomes" id="UP000317043">
    <property type="component" value="Unassembled WGS sequence"/>
</dbReference>
<dbReference type="AlphaFoldDB" id="A0A543AYB4"/>
<gene>
    <name evidence="2" type="ORF">FB566_3118</name>
</gene>
<dbReference type="PANTHER" id="PTHR12149">
    <property type="entry name" value="FRUCTOSAMINE 3 KINASE-RELATED PROTEIN"/>
    <property type="match status" value="1"/>
</dbReference>
<dbReference type="OrthoDB" id="5291879at2"/>
<keyword evidence="3" id="KW-1185">Reference proteome</keyword>
<dbReference type="PIRSF" id="PIRSF006221">
    <property type="entry name" value="Ketosamine-3-kinase"/>
    <property type="match status" value="1"/>
</dbReference>
<dbReference type="SUPFAM" id="SSF56112">
    <property type="entry name" value="Protein kinase-like (PK-like)"/>
    <property type="match status" value="1"/>
</dbReference>
<accession>A0A543AYB4</accession>
<keyword evidence="1" id="KW-0808">Transferase</keyword>
<dbReference type="Pfam" id="PF03881">
    <property type="entry name" value="Fructosamin_kin"/>
    <property type="match status" value="2"/>
</dbReference>
<name>A0A543AYB4_9ACTN</name>
<dbReference type="InParanoid" id="A0A543AYB4"/>
<dbReference type="EMBL" id="VFOW01000001">
    <property type="protein sequence ID" value="TQL77559.1"/>
    <property type="molecule type" value="Genomic_DNA"/>
</dbReference>
<reference evidence="2 3" key="1">
    <citation type="submission" date="2019-06" db="EMBL/GenBank/DDBJ databases">
        <title>Sequencing the genomes of 1000 actinobacteria strains.</title>
        <authorList>
            <person name="Klenk H.-P."/>
        </authorList>
    </citation>
    <scope>NUCLEOTIDE SEQUENCE [LARGE SCALE GENOMIC DNA]</scope>
    <source>
        <strain evidence="2 3">DSM 45928</strain>
    </source>
</reference>
<dbReference type="Gene3D" id="3.30.200.20">
    <property type="entry name" value="Phosphorylase Kinase, domain 1"/>
    <property type="match status" value="1"/>
</dbReference>
<sequence>MFIEHQRIRFTPVPGGSTGVAQRLTLDDGSDVFAKLTEDGPEGISTAEANGLHWLAEAKAPVPTVWCHTESLLVTDWLEPGEPTPDRASELGRSLASMHRSGATRLGAPWPGFIGVLPLDNRGLDDTSATLEAPGSADVLHLESSRHQSEPDSAHGTPVVPTVDWPQWFVLRRLEPFLKLSHDNGALDDGDTALVSTTLARVPGRAGPPEPIARLHGDLWPGNLHWSTDRCWLIDPAAHGGHRETDLATLALWGGAPFLDRVLAGYQEVWPLADGWHDRIRLHQLHLLLVHTARFGRRYRDEVLEAAAGV</sequence>